<dbReference type="EMBL" id="SDCG01000003">
    <property type="protein sequence ID" value="TCX30419.1"/>
    <property type="molecule type" value="Genomic_DNA"/>
</dbReference>
<dbReference type="RefSeq" id="WP_032430154.1">
    <property type="nucleotide sequence ID" value="NZ_BIIE01000001.1"/>
</dbReference>
<organism evidence="4">
    <name type="scientific">Klebsiella pneumoniae</name>
    <dbReference type="NCBI Taxonomy" id="573"/>
    <lineage>
        <taxon>Bacteria</taxon>
        <taxon>Pseudomonadati</taxon>
        <taxon>Pseudomonadota</taxon>
        <taxon>Gammaproteobacteria</taxon>
        <taxon>Enterobacterales</taxon>
        <taxon>Enterobacteriaceae</taxon>
        <taxon>Klebsiella/Raoultella group</taxon>
        <taxon>Klebsiella</taxon>
        <taxon>Klebsiella pneumoniae complex</taxon>
    </lineage>
</organism>
<proteinExistence type="predicted"/>
<evidence type="ECO:0000313" key="2">
    <source>
        <dbReference type="EMBL" id="TCX47093.1"/>
    </source>
</evidence>
<evidence type="ECO:0000313" key="3">
    <source>
        <dbReference type="EMBL" id="TCX58430.1"/>
    </source>
</evidence>
<evidence type="ECO:0000313" key="1">
    <source>
        <dbReference type="EMBL" id="TCX30419.1"/>
    </source>
</evidence>
<evidence type="ECO:0000313" key="5">
    <source>
        <dbReference type="EMBL" id="TCX89418.1"/>
    </source>
</evidence>
<comment type="caution">
    <text evidence="4">The sequence shown here is derived from an EMBL/GenBank/DDBJ whole genome shotgun (WGS) entry which is preliminary data.</text>
</comment>
<dbReference type="EMBL" id="SDDH01000001">
    <property type="protein sequence ID" value="TCY74379.1"/>
    <property type="molecule type" value="Genomic_DNA"/>
</dbReference>
<dbReference type="EMBL" id="SDCI01000003">
    <property type="protein sequence ID" value="TCX47093.1"/>
    <property type="molecule type" value="Genomic_DNA"/>
</dbReference>
<dbReference type="EMBL" id="SDCK01000001">
    <property type="protein sequence ID" value="TCX58430.1"/>
    <property type="molecule type" value="Genomic_DNA"/>
</dbReference>
<dbReference type="AlphaFoldDB" id="A0A483MKI5"/>
<evidence type="ECO:0000313" key="6">
    <source>
        <dbReference type="EMBL" id="TCY74379.1"/>
    </source>
</evidence>
<dbReference type="EMBL" id="SDCP01000002">
    <property type="protein sequence ID" value="TCX87822.1"/>
    <property type="molecule type" value="Genomic_DNA"/>
</dbReference>
<reference evidence="4" key="1">
    <citation type="submission" date="2019-01" db="EMBL/GenBank/DDBJ databases">
        <authorList>
            <person name="Lista F."/>
            <person name="Anselmo A."/>
        </authorList>
    </citation>
    <scope>NUCLEOTIDE SEQUENCE</scope>
    <source>
        <strain evidence="3">12S</strain>
        <strain evidence="6">14R</strain>
        <strain evidence="2">14S</strain>
        <strain evidence="1">16S</strain>
        <strain evidence="5">6S</strain>
        <strain evidence="4">7S</strain>
    </source>
</reference>
<sequence>MHIPDDLFPGLKGHTGPVLIYLKNGAAEKGFPLRQDEFVTSLKSLDEAYKKAGLPPVSQD</sequence>
<protein>
    <submittedName>
        <fullName evidence="4">Uncharacterized protein</fullName>
    </submittedName>
</protein>
<evidence type="ECO:0000313" key="4">
    <source>
        <dbReference type="EMBL" id="TCX87822.1"/>
    </source>
</evidence>
<accession>A0A483MKI5</accession>
<dbReference type="EMBL" id="SDCQ01000014">
    <property type="protein sequence ID" value="TCX89418.1"/>
    <property type="molecule type" value="Genomic_DNA"/>
</dbReference>
<name>A0A483MKI5_KLEPN</name>
<gene>
    <name evidence="1" type="ORF">ETE70_06385</name>
    <name evidence="3" type="ORF">ETE72_01565</name>
    <name evidence="5" type="ORF">ETE87_15000</name>
    <name evidence="4" type="ORF">ETE99_02955</name>
    <name evidence="2" type="ORF">ETF02_05435</name>
    <name evidence="6" type="ORF">ETH45_01175</name>
</gene>